<accession>A0A5C6U9U6</accession>
<dbReference type="AlphaFoldDB" id="A0A5C6U9U6"/>
<dbReference type="Proteomes" id="UP000321129">
    <property type="component" value="Unassembled WGS sequence"/>
</dbReference>
<evidence type="ECO:0000256" key="1">
    <source>
        <dbReference type="SAM" id="SignalP"/>
    </source>
</evidence>
<dbReference type="SUPFAM" id="SSF52096">
    <property type="entry name" value="ClpP/crotonase"/>
    <property type="match status" value="1"/>
</dbReference>
<keyword evidence="1" id="KW-0732">Signal</keyword>
<protein>
    <submittedName>
        <fullName evidence="2">Alpha/beta hydrolase</fullName>
    </submittedName>
</protein>
<feature type="signal peptide" evidence="1">
    <location>
        <begin position="1"/>
        <end position="27"/>
    </location>
</feature>
<dbReference type="GO" id="GO:0016787">
    <property type="term" value="F:hydrolase activity"/>
    <property type="evidence" value="ECO:0007669"/>
    <property type="project" value="UniProtKB-KW"/>
</dbReference>
<gene>
    <name evidence="2" type="ORF">FSZ31_11855</name>
</gene>
<evidence type="ECO:0000313" key="2">
    <source>
        <dbReference type="EMBL" id="TXC68358.1"/>
    </source>
</evidence>
<keyword evidence="3" id="KW-1185">Reference proteome</keyword>
<reference evidence="2 3" key="1">
    <citation type="submission" date="2019-08" db="EMBL/GenBank/DDBJ databases">
        <title>Sphingorhabdus soil sp. nov., isolated from arctic soil.</title>
        <authorList>
            <person name="Liu Y."/>
        </authorList>
    </citation>
    <scope>NUCLEOTIDE SEQUENCE [LARGE SCALE GENOMIC DNA]</scope>
    <source>
        <strain evidence="2 3">D-2Q-5-6</strain>
    </source>
</reference>
<sequence>MALRPQFSTIIGSVATLALLFAAPAGADTTVEIYVENGVTVTVETTWETVPAATAPEFASVPGNYLARFGPFYVTAPDRAAMAGIVDTPTPRQFAAMMKAYPGIHTLDLIDLPGTYDSDANLVLARMVRKAGIDTHVPAGGSVRSGGVELWLAGAHRSADEGSEFAVHSWEDETGREATDYAADAPEHQPFLAFYRDVGMSALEAKTFYAMTNSVPFEQARYLGRADMAALHLLN</sequence>
<dbReference type="RefSeq" id="WP_147123594.1">
    <property type="nucleotide sequence ID" value="NZ_VOPY01000003.1"/>
</dbReference>
<name>A0A5C6U9U6_9SPHN</name>
<organism evidence="2 3">
    <name type="scientific">Flavisphingopyxis soli</name>
    <dbReference type="NCBI Taxonomy" id="2601267"/>
    <lineage>
        <taxon>Bacteria</taxon>
        <taxon>Pseudomonadati</taxon>
        <taxon>Pseudomonadota</taxon>
        <taxon>Alphaproteobacteria</taxon>
        <taxon>Sphingomonadales</taxon>
        <taxon>Sphingopyxidaceae</taxon>
        <taxon>Flavisphingopyxis</taxon>
    </lineage>
</organism>
<comment type="caution">
    <text evidence="2">The sequence shown here is derived from an EMBL/GenBank/DDBJ whole genome shotgun (WGS) entry which is preliminary data.</text>
</comment>
<evidence type="ECO:0000313" key="3">
    <source>
        <dbReference type="Proteomes" id="UP000321129"/>
    </source>
</evidence>
<keyword evidence="2" id="KW-0378">Hydrolase</keyword>
<dbReference type="OrthoDB" id="6198264at2"/>
<dbReference type="InterPro" id="IPR029045">
    <property type="entry name" value="ClpP/crotonase-like_dom_sf"/>
</dbReference>
<proteinExistence type="predicted"/>
<dbReference type="EMBL" id="VOPY01000003">
    <property type="protein sequence ID" value="TXC68358.1"/>
    <property type="molecule type" value="Genomic_DNA"/>
</dbReference>
<feature type="chain" id="PRO_5022800735" evidence="1">
    <location>
        <begin position="28"/>
        <end position="235"/>
    </location>
</feature>